<evidence type="ECO:0000313" key="2">
    <source>
        <dbReference type="Proteomes" id="UP001202831"/>
    </source>
</evidence>
<evidence type="ECO:0008006" key="3">
    <source>
        <dbReference type="Google" id="ProtNLM"/>
    </source>
</evidence>
<keyword evidence="2" id="KW-1185">Reference proteome</keyword>
<dbReference type="RefSeq" id="WP_249250844.1">
    <property type="nucleotide sequence ID" value="NZ_JAKIKT010000013.1"/>
</dbReference>
<protein>
    <recommendedName>
        <fullName evidence="3">LPP20 lipoprotein</fullName>
    </recommendedName>
</protein>
<comment type="caution">
    <text evidence="1">The sequence shown here is derived from an EMBL/GenBank/DDBJ whole genome shotgun (WGS) entry which is preliminary data.</text>
</comment>
<name>A0ABT0NEJ7_9GAMM</name>
<sequence>MKKILLLAAIFGLAGCNSTSKTQSEPLAENDAIPDWVLMPVSERGLASSSCVAWSGNMTVDRAQAIAAARADLTQQIKVKSSVMDKLYSRKTQADGQSNSGGSFEQVSKQVAEQSLAGAKATKVAFARLDNQKQLCALVVMENTKETFDNLVQASGRQLDPTSEAALYEEFRAQKAMESLEAELEKLNKKSL</sequence>
<organism evidence="1 2">
    <name type="scientific">Shewanella corallii</name>
    <dbReference type="NCBI Taxonomy" id="560080"/>
    <lineage>
        <taxon>Bacteria</taxon>
        <taxon>Pseudomonadati</taxon>
        <taxon>Pseudomonadota</taxon>
        <taxon>Gammaproteobacteria</taxon>
        <taxon>Alteromonadales</taxon>
        <taxon>Shewanellaceae</taxon>
        <taxon>Shewanella</taxon>
    </lineage>
</organism>
<proteinExistence type="predicted"/>
<dbReference type="Proteomes" id="UP001202831">
    <property type="component" value="Unassembled WGS sequence"/>
</dbReference>
<reference evidence="1 2" key="1">
    <citation type="submission" date="2022-01" db="EMBL/GenBank/DDBJ databases">
        <title>Whole genome-based taxonomy of the Shewanellaceae.</title>
        <authorList>
            <person name="Martin-Rodriguez A.J."/>
        </authorList>
    </citation>
    <scope>NUCLEOTIDE SEQUENCE [LARGE SCALE GENOMIC DNA]</scope>
    <source>
        <strain evidence="1 2">DSM 21332</strain>
    </source>
</reference>
<accession>A0ABT0NEJ7</accession>
<gene>
    <name evidence="1" type="ORF">L2725_21380</name>
</gene>
<dbReference type="PROSITE" id="PS51257">
    <property type="entry name" value="PROKAR_LIPOPROTEIN"/>
    <property type="match status" value="1"/>
</dbReference>
<evidence type="ECO:0000313" key="1">
    <source>
        <dbReference type="EMBL" id="MCL2916291.1"/>
    </source>
</evidence>
<dbReference type="EMBL" id="JAKIKT010000013">
    <property type="protein sequence ID" value="MCL2916291.1"/>
    <property type="molecule type" value="Genomic_DNA"/>
</dbReference>